<dbReference type="Proteomes" id="UP000233440">
    <property type="component" value="Unassembled WGS sequence"/>
</dbReference>
<gene>
    <name evidence="1" type="ORF">CWO92_21475</name>
</gene>
<dbReference type="OrthoDB" id="2616722at2"/>
<accession>A0A2N3LEE7</accession>
<evidence type="ECO:0000313" key="2">
    <source>
        <dbReference type="Proteomes" id="UP000233440"/>
    </source>
</evidence>
<dbReference type="InterPro" id="IPR035903">
    <property type="entry name" value="HesB-like_dom_sf"/>
</dbReference>
<dbReference type="RefSeq" id="WP_101356254.1">
    <property type="nucleotide sequence ID" value="NZ_PIQO01000024.1"/>
</dbReference>
<dbReference type="Gene3D" id="2.60.300.12">
    <property type="entry name" value="HesB-like domain"/>
    <property type="match status" value="1"/>
</dbReference>
<name>A0A2N3LEE7_9BACI</name>
<sequence length="103" mass="12030">MQVKINRNAAKIMNKMLNDEESEGKMLRVIVTEVHGDHAHYALQFDNPTEHDEIVKTDKGIDILLDKRDEEYLDGVWIQFFFVPQEEFVITNPKKGHAGHHHH</sequence>
<evidence type="ECO:0000313" key="1">
    <source>
        <dbReference type="EMBL" id="PKR82991.1"/>
    </source>
</evidence>
<dbReference type="AlphaFoldDB" id="A0A2N3LEE7"/>
<keyword evidence="2" id="KW-1185">Reference proteome</keyword>
<dbReference type="SUPFAM" id="SSF89360">
    <property type="entry name" value="HesB-like domain"/>
    <property type="match status" value="1"/>
</dbReference>
<comment type="caution">
    <text evidence="1">The sequence shown here is derived from an EMBL/GenBank/DDBJ whole genome shotgun (WGS) entry which is preliminary data.</text>
</comment>
<dbReference type="EMBL" id="PIQO01000024">
    <property type="protein sequence ID" value="PKR82991.1"/>
    <property type="molecule type" value="Genomic_DNA"/>
</dbReference>
<protein>
    <submittedName>
        <fullName evidence="1">Heme biosynthesis protein HemY</fullName>
    </submittedName>
</protein>
<reference evidence="1 2" key="1">
    <citation type="submission" date="2017-11" db="EMBL/GenBank/DDBJ databases">
        <title>Bacillus camelliae sp. nov., isolated from pu'er tea.</title>
        <authorList>
            <person name="Niu L."/>
        </authorList>
    </citation>
    <scope>NUCLEOTIDE SEQUENCE [LARGE SCALE GENOMIC DNA]</scope>
    <source>
        <strain evidence="1 2">7578-1</strain>
    </source>
</reference>
<proteinExistence type="predicted"/>
<organism evidence="1 2">
    <name type="scientific">Heyndrickxia camelliae</name>
    <dbReference type="NCBI Taxonomy" id="1707093"/>
    <lineage>
        <taxon>Bacteria</taxon>
        <taxon>Bacillati</taxon>
        <taxon>Bacillota</taxon>
        <taxon>Bacilli</taxon>
        <taxon>Bacillales</taxon>
        <taxon>Bacillaceae</taxon>
        <taxon>Heyndrickxia</taxon>
    </lineage>
</organism>